<reference evidence="2" key="1">
    <citation type="journal article" date="2017" name="Nature">
        <title>The sunflower genome provides insights into oil metabolism, flowering and Asterid evolution.</title>
        <authorList>
            <person name="Badouin H."/>
            <person name="Gouzy J."/>
            <person name="Grassa C.J."/>
            <person name="Murat F."/>
            <person name="Staton S.E."/>
            <person name="Cottret L."/>
            <person name="Lelandais-Briere C."/>
            <person name="Owens G.L."/>
            <person name="Carrere S."/>
            <person name="Mayjonade B."/>
            <person name="Legrand L."/>
            <person name="Gill N."/>
            <person name="Kane N.C."/>
            <person name="Bowers J.E."/>
            <person name="Hubner S."/>
            <person name="Bellec A."/>
            <person name="Berard A."/>
            <person name="Berges H."/>
            <person name="Blanchet N."/>
            <person name="Boniface M.C."/>
            <person name="Brunel D."/>
            <person name="Catrice O."/>
            <person name="Chaidir N."/>
            <person name="Claudel C."/>
            <person name="Donnadieu C."/>
            <person name="Faraut T."/>
            <person name="Fievet G."/>
            <person name="Helmstetter N."/>
            <person name="King M."/>
            <person name="Knapp S.J."/>
            <person name="Lai Z."/>
            <person name="Le Paslier M.C."/>
            <person name="Lippi Y."/>
            <person name="Lorenzon L."/>
            <person name="Mandel J.R."/>
            <person name="Marage G."/>
            <person name="Marchand G."/>
            <person name="Marquand E."/>
            <person name="Bret-Mestries E."/>
            <person name="Morien E."/>
            <person name="Nambeesan S."/>
            <person name="Nguyen T."/>
            <person name="Pegot-Espagnet P."/>
            <person name="Pouilly N."/>
            <person name="Raftis F."/>
            <person name="Sallet E."/>
            <person name="Schiex T."/>
            <person name="Thomas J."/>
            <person name="Vandecasteele C."/>
            <person name="Vares D."/>
            <person name="Vear F."/>
            <person name="Vautrin S."/>
            <person name="Crespi M."/>
            <person name="Mangin B."/>
            <person name="Burke J.M."/>
            <person name="Salse J."/>
            <person name="Munos S."/>
            <person name="Vincourt P."/>
            <person name="Rieseberg L.H."/>
            <person name="Langlade N.B."/>
        </authorList>
    </citation>
    <scope>NUCLEOTIDE SEQUENCE</scope>
    <source>
        <tissue evidence="2">Leaves</tissue>
    </source>
</reference>
<keyword evidence="1" id="KW-0472">Membrane</keyword>
<accession>A0A9K3IGV3</accession>
<keyword evidence="3" id="KW-1185">Reference proteome</keyword>
<evidence type="ECO:0000256" key="1">
    <source>
        <dbReference type="SAM" id="Phobius"/>
    </source>
</evidence>
<protein>
    <submittedName>
        <fullName evidence="2">Uncharacterized protein</fullName>
    </submittedName>
</protein>
<sequence>MREFISSPSKSSELNTCFTYKCIFCLRIYYILIVLWYHSRDVDYTSKSHFTLHKL</sequence>
<keyword evidence="1" id="KW-1133">Transmembrane helix</keyword>
<dbReference type="Gramene" id="mRNA:HanXRQr2_Chr08g0356051">
    <property type="protein sequence ID" value="CDS:HanXRQr2_Chr08g0356051.1"/>
    <property type="gene ID" value="HanXRQr2_Chr08g0356051"/>
</dbReference>
<reference evidence="2" key="2">
    <citation type="submission" date="2020-06" db="EMBL/GenBank/DDBJ databases">
        <title>Helianthus annuus Genome sequencing and assembly Release 2.</title>
        <authorList>
            <person name="Gouzy J."/>
            <person name="Langlade N."/>
            <person name="Munos S."/>
        </authorList>
    </citation>
    <scope>NUCLEOTIDE SEQUENCE</scope>
    <source>
        <tissue evidence="2">Leaves</tissue>
    </source>
</reference>
<evidence type="ECO:0000313" key="3">
    <source>
        <dbReference type="Proteomes" id="UP000215914"/>
    </source>
</evidence>
<comment type="caution">
    <text evidence="2">The sequence shown here is derived from an EMBL/GenBank/DDBJ whole genome shotgun (WGS) entry which is preliminary data.</text>
</comment>
<proteinExistence type="predicted"/>
<evidence type="ECO:0000313" key="2">
    <source>
        <dbReference type="EMBL" id="KAF5796796.1"/>
    </source>
</evidence>
<gene>
    <name evidence="2" type="ORF">HanXRQr2_Chr08g0356051</name>
</gene>
<keyword evidence="1" id="KW-0812">Transmembrane</keyword>
<feature type="transmembrane region" description="Helical" evidence="1">
    <location>
        <begin position="18"/>
        <end position="37"/>
    </location>
</feature>
<dbReference type="AlphaFoldDB" id="A0A9K3IGV3"/>
<name>A0A9K3IGV3_HELAN</name>
<organism evidence="2 3">
    <name type="scientific">Helianthus annuus</name>
    <name type="common">Common sunflower</name>
    <dbReference type="NCBI Taxonomy" id="4232"/>
    <lineage>
        <taxon>Eukaryota</taxon>
        <taxon>Viridiplantae</taxon>
        <taxon>Streptophyta</taxon>
        <taxon>Embryophyta</taxon>
        <taxon>Tracheophyta</taxon>
        <taxon>Spermatophyta</taxon>
        <taxon>Magnoliopsida</taxon>
        <taxon>eudicotyledons</taxon>
        <taxon>Gunneridae</taxon>
        <taxon>Pentapetalae</taxon>
        <taxon>asterids</taxon>
        <taxon>campanulids</taxon>
        <taxon>Asterales</taxon>
        <taxon>Asteraceae</taxon>
        <taxon>Asteroideae</taxon>
        <taxon>Heliantheae alliance</taxon>
        <taxon>Heliantheae</taxon>
        <taxon>Helianthus</taxon>
    </lineage>
</organism>
<dbReference type="EMBL" id="MNCJ02000323">
    <property type="protein sequence ID" value="KAF5796796.1"/>
    <property type="molecule type" value="Genomic_DNA"/>
</dbReference>
<dbReference type="Proteomes" id="UP000215914">
    <property type="component" value="Unassembled WGS sequence"/>
</dbReference>